<dbReference type="InterPro" id="IPR017930">
    <property type="entry name" value="Myb_dom"/>
</dbReference>
<dbReference type="AlphaFoldDB" id="A0A976QSR1"/>
<feature type="domain" description="HTH myb-type" evidence="6">
    <location>
        <begin position="330"/>
        <end position="384"/>
    </location>
</feature>
<keyword evidence="1" id="KW-0805">Transcription regulation</keyword>
<dbReference type="GO" id="GO:0042795">
    <property type="term" value="P:snRNA transcription by RNA polymerase II"/>
    <property type="evidence" value="ECO:0007669"/>
    <property type="project" value="TreeGrafter"/>
</dbReference>
<keyword evidence="2" id="KW-0238">DNA-binding</keyword>
<dbReference type="Gene3D" id="1.10.10.60">
    <property type="entry name" value="Homeodomain-like"/>
    <property type="match status" value="2"/>
</dbReference>
<evidence type="ECO:0000256" key="1">
    <source>
        <dbReference type="ARBA" id="ARBA00023015"/>
    </source>
</evidence>
<accession>A0A976QSR1</accession>
<dbReference type="Pfam" id="PF00249">
    <property type="entry name" value="Myb_DNA-binding"/>
    <property type="match status" value="2"/>
</dbReference>
<dbReference type="GO" id="GO:0001006">
    <property type="term" value="F:RNA polymerase III type 3 promoter sequence-specific DNA binding"/>
    <property type="evidence" value="ECO:0007669"/>
    <property type="project" value="TreeGrafter"/>
</dbReference>
<feature type="domain" description="Myb-like" evidence="5">
    <location>
        <begin position="330"/>
        <end position="380"/>
    </location>
</feature>
<evidence type="ECO:0000256" key="4">
    <source>
        <dbReference type="ARBA" id="ARBA00023242"/>
    </source>
</evidence>
<dbReference type="GO" id="GO:0019185">
    <property type="term" value="C:snRNA-activating protein complex"/>
    <property type="evidence" value="ECO:0007669"/>
    <property type="project" value="TreeGrafter"/>
</dbReference>
<dbReference type="InterPro" id="IPR009057">
    <property type="entry name" value="Homeodomain-like_sf"/>
</dbReference>
<evidence type="ECO:0000256" key="3">
    <source>
        <dbReference type="ARBA" id="ARBA00023163"/>
    </source>
</evidence>
<evidence type="ECO:0008006" key="9">
    <source>
        <dbReference type="Google" id="ProtNLM"/>
    </source>
</evidence>
<sequence>MGTILDNNRPEISQLIGADGARPSSNLDSYKLHSFYSNLPVYRKKYDWNVPKWTKDDIVNLHKFVKSSIVSILSDKIEVKYGKLPFSDTQKLLKLLTKLDSRDLYIIYLNFDFDFLSTSLIKLIRSESFAEFLKNISNTPDNISNMYDVYSKTHNIYNSFKKIYLPSKPKFQNVDLSMFWDDVASEMNSKRKGTMSYKISTDCCVKFIHSTKDGELITEVSDEEFARIERFLLENKANPTKNCIDNCVNLGVTVYQYIKVFLHQGRTSKWDPSEDAVLLESVSSDLYENSYSSGIGSSTSNYGISWKDISRNIPGKNAEQCRLRYRQIKKNKISDSPFLMKEMARLKILKASFGNNWSKISNLMPGRSPRQCRDKVSETTKFNIENALESLQYFRDFLSTFTNYSSNLNKPFFVGRYWKSFDWLGLYLIMVLKITRNQDLLDILKRFYFSNAIERRIKVAFEDGFSKNVTECTGSDIYAITNFLQIIASRVDEVHFDKVVRVNKALSKQLFKRCGTGESVDFEVFDKKNNIDELKRLVEVYYSIFKRRNLLIIVFTTRDGSKRYYYYKSLPNEHFGENELKEELVNENNKVNKTLIFKLELGNNINVKQIPESVDDQLTIGRGDKFKKVMFVPNSDTSEG</sequence>
<dbReference type="CDD" id="cd00167">
    <property type="entry name" value="SANT"/>
    <property type="match status" value="2"/>
</dbReference>
<evidence type="ECO:0000259" key="5">
    <source>
        <dbReference type="PROSITE" id="PS50090"/>
    </source>
</evidence>
<evidence type="ECO:0000256" key="2">
    <source>
        <dbReference type="ARBA" id="ARBA00023125"/>
    </source>
</evidence>
<gene>
    <name evidence="7" type="ORF">MACJ_001689</name>
</gene>
<dbReference type="GO" id="GO:0042796">
    <property type="term" value="P:snRNA transcription by RNA polymerase III"/>
    <property type="evidence" value="ECO:0007669"/>
    <property type="project" value="TreeGrafter"/>
</dbReference>
<dbReference type="PANTHER" id="PTHR46621:SF1">
    <property type="entry name" value="SNRNA-ACTIVATING PROTEIN COMPLEX SUBUNIT 4"/>
    <property type="match status" value="1"/>
</dbReference>
<keyword evidence="3" id="KW-0804">Transcription</keyword>
<dbReference type="PANTHER" id="PTHR46621">
    <property type="entry name" value="SNRNA-ACTIVATING PROTEIN COMPLEX SUBUNIT 4"/>
    <property type="match status" value="1"/>
</dbReference>
<evidence type="ECO:0000259" key="6">
    <source>
        <dbReference type="PROSITE" id="PS51294"/>
    </source>
</evidence>
<dbReference type="SMART" id="SM00717">
    <property type="entry name" value="SANT"/>
    <property type="match status" value="2"/>
</dbReference>
<dbReference type="PROSITE" id="PS50090">
    <property type="entry name" value="MYB_LIKE"/>
    <property type="match status" value="2"/>
</dbReference>
<dbReference type="PROSITE" id="PS51294">
    <property type="entry name" value="HTH_MYB"/>
    <property type="match status" value="1"/>
</dbReference>
<organism evidence="7 8">
    <name type="scientific">Theileria orientalis</name>
    <dbReference type="NCBI Taxonomy" id="68886"/>
    <lineage>
        <taxon>Eukaryota</taxon>
        <taxon>Sar</taxon>
        <taxon>Alveolata</taxon>
        <taxon>Apicomplexa</taxon>
        <taxon>Aconoidasida</taxon>
        <taxon>Piroplasmida</taxon>
        <taxon>Theileriidae</taxon>
        <taxon>Theileria</taxon>
    </lineage>
</organism>
<dbReference type="OrthoDB" id="2143914at2759"/>
<dbReference type="GO" id="GO:0000978">
    <property type="term" value="F:RNA polymerase II cis-regulatory region sequence-specific DNA binding"/>
    <property type="evidence" value="ECO:0007669"/>
    <property type="project" value="TreeGrafter"/>
</dbReference>
<dbReference type="Proteomes" id="UP000244803">
    <property type="component" value="Chromosome 2"/>
</dbReference>
<evidence type="ECO:0000313" key="7">
    <source>
        <dbReference type="EMBL" id="UKJ90755.2"/>
    </source>
</evidence>
<dbReference type="SUPFAM" id="SSF46689">
    <property type="entry name" value="Homeodomain-like"/>
    <property type="match status" value="1"/>
</dbReference>
<dbReference type="InterPro" id="IPR051575">
    <property type="entry name" value="Myb-like_DNA-bd"/>
</dbReference>
<dbReference type="InterPro" id="IPR001005">
    <property type="entry name" value="SANT/Myb"/>
</dbReference>
<protein>
    <recommendedName>
        <fullName evidence="9">Myb-like domain-containing protein</fullName>
    </recommendedName>
</protein>
<evidence type="ECO:0000313" key="8">
    <source>
        <dbReference type="Proteomes" id="UP000244803"/>
    </source>
</evidence>
<dbReference type="EMBL" id="CP056068">
    <property type="protein sequence ID" value="UKJ90755.2"/>
    <property type="molecule type" value="Genomic_DNA"/>
</dbReference>
<proteinExistence type="predicted"/>
<feature type="domain" description="Myb-like" evidence="5">
    <location>
        <begin position="266"/>
        <end position="329"/>
    </location>
</feature>
<keyword evidence="4" id="KW-0539">Nucleus</keyword>
<name>A0A976QSR1_THEOR</name>
<reference evidence="7" key="1">
    <citation type="submission" date="2022-07" db="EMBL/GenBank/DDBJ databases">
        <title>Evaluation of T. orientalis genome assembly methods using nanopore sequencing and analysis of variation between genomes.</title>
        <authorList>
            <person name="Yam J."/>
            <person name="Micallef M.L."/>
            <person name="Liu M."/>
            <person name="Djordjevic S.P."/>
            <person name="Bogema D.R."/>
            <person name="Jenkins C."/>
        </authorList>
    </citation>
    <scope>NUCLEOTIDE SEQUENCE</scope>
    <source>
        <strain evidence="7">Fish Creek</strain>
    </source>
</reference>